<dbReference type="KEGG" id="scou:SCORR_v1c04040"/>
<evidence type="ECO:0000256" key="1">
    <source>
        <dbReference type="SAM" id="SignalP"/>
    </source>
</evidence>
<keyword evidence="3" id="KW-1185">Reference proteome</keyword>
<dbReference type="PROSITE" id="PS51257">
    <property type="entry name" value="PROKAR_LIPOPROTEIN"/>
    <property type="match status" value="1"/>
</dbReference>
<evidence type="ECO:0000313" key="3">
    <source>
        <dbReference type="Proteomes" id="UP000203229"/>
    </source>
</evidence>
<gene>
    <name evidence="2" type="ORF">SCORR_v1c04040</name>
</gene>
<dbReference type="AlphaFoldDB" id="A0A222ENV9"/>
<dbReference type="InterPro" id="IPR054816">
    <property type="entry name" value="Lipoprotein_mollicutes-type_CS"/>
</dbReference>
<accession>A0A222ENV9</accession>
<keyword evidence="1" id="KW-0732">Signal</keyword>
<dbReference type="EMBL" id="CP022535">
    <property type="protein sequence ID" value="ASP28178.1"/>
    <property type="molecule type" value="Genomic_DNA"/>
</dbReference>
<reference evidence="2 3" key="1">
    <citation type="submission" date="2017-07" db="EMBL/GenBank/DDBJ databases">
        <title>Complete genome sequence of Spiroplasma corruscae EC-1 (DSM 19793).</title>
        <authorList>
            <person name="Tsai Y.-M."/>
            <person name="Lo W.-S."/>
            <person name="Kuo C.-H."/>
        </authorList>
    </citation>
    <scope>NUCLEOTIDE SEQUENCE [LARGE SCALE GENOMIC DNA]</scope>
    <source>
        <strain evidence="2 3">EC-1</strain>
    </source>
</reference>
<dbReference type="RefSeq" id="WP_094048679.1">
    <property type="nucleotide sequence ID" value="NZ_CP022535.1"/>
</dbReference>
<organism evidence="2 3">
    <name type="scientific">Spiroplasma corruscae</name>
    <dbReference type="NCBI Taxonomy" id="216934"/>
    <lineage>
        <taxon>Bacteria</taxon>
        <taxon>Bacillati</taxon>
        <taxon>Mycoplasmatota</taxon>
        <taxon>Mollicutes</taxon>
        <taxon>Entomoplasmatales</taxon>
        <taxon>Spiroplasmataceae</taxon>
        <taxon>Spiroplasma</taxon>
    </lineage>
</organism>
<name>A0A222ENV9_9MOLU</name>
<feature type="signal peptide" evidence="1">
    <location>
        <begin position="1"/>
        <end position="19"/>
    </location>
</feature>
<evidence type="ECO:0000313" key="2">
    <source>
        <dbReference type="EMBL" id="ASP28178.1"/>
    </source>
</evidence>
<dbReference type="Proteomes" id="UP000203229">
    <property type="component" value="Chromosome"/>
</dbReference>
<dbReference type="NCBIfam" id="NF038029">
    <property type="entry name" value="LP_plasma"/>
    <property type="match status" value="1"/>
</dbReference>
<proteinExistence type="predicted"/>
<sequence>MKKLLGILAATGLVATTGATVVSCGDKASAFSEVKDLSMKVGDADKVVEVTVSNPVKDTAFSATSATVAAATVSVAPAKDDGTGKFKVTVKAVAEGTSDITLKYGDSLTKTFKVAVSAAEAAAKKDLSTTISTKALGEFKGAGDNPTLEELVAQVNSKNSDLGLAASDVELDGSATTSAAKLKAKSESEKFTGSVDLTYSYSKKEAVAKKDLSTITLALGAFQGAGDNPIIGELVDQVNAVNEGLGLSVNDVQLNGSPTTSAAKLDAKALSEKFTGSASLTYTYTKKEASK</sequence>
<feature type="chain" id="PRO_5012488350" description="Lipoprotein" evidence="1">
    <location>
        <begin position="20"/>
        <end position="291"/>
    </location>
</feature>
<evidence type="ECO:0008006" key="4">
    <source>
        <dbReference type="Google" id="ProtNLM"/>
    </source>
</evidence>
<protein>
    <recommendedName>
        <fullName evidence="4">Lipoprotein</fullName>
    </recommendedName>
</protein>
<dbReference type="NCBIfam" id="NF045726">
    <property type="entry name" value="XXplasma_LP"/>
    <property type="match status" value="1"/>
</dbReference>